<dbReference type="AlphaFoldDB" id="A0A098TP52"/>
<organism evidence="4 5">
    <name type="scientific">Neosynechococcus sphagnicola sy1</name>
    <dbReference type="NCBI Taxonomy" id="1497020"/>
    <lineage>
        <taxon>Bacteria</taxon>
        <taxon>Bacillati</taxon>
        <taxon>Cyanobacteriota</taxon>
        <taxon>Cyanophyceae</taxon>
        <taxon>Neosynechococcales</taxon>
        <taxon>Neosynechococcaceae</taxon>
        <taxon>Neosynechococcus</taxon>
    </lineage>
</organism>
<dbReference type="Proteomes" id="UP000030170">
    <property type="component" value="Unassembled WGS sequence"/>
</dbReference>
<protein>
    <recommendedName>
        <fullName evidence="3">TPM domain-containing protein</fullName>
    </recommendedName>
</protein>
<feature type="transmembrane region" description="Helical" evidence="1">
    <location>
        <begin position="218"/>
        <end position="241"/>
    </location>
</feature>
<dbReference type="Pfam" id="PF04536">
    <property type="entry name" value="TPM_phosphatase"/>
    <property type="match status" value="1"/>
</dbReference>
<evidence type="ECO:0000256" key="1">
    <source>
        <dbReference type="SAM" id="Phobius"/>
    </source>
</evidence>
<dbReference type="InterPro" id="IPR007621">
    <property type="entry name" value="TPM_dom"/>
</dbReference>
<dbReference type="PANTHER" id="PTHR30373">
    <property type="entry name" value="UPF0603 PROTEIN YGCG"/>
    <property type="match status" value="1"/>
</dbReference>
<evidence type="ECO:0000313" key="4">
    <source>
        <dbReference type="EMBL" id="KGF72593.1"/>
    </source>
</evidence>
<dbReference type="Gene3D" id="3.10.310.50">
    <property type="match status" value="1"/>
</dbReference>
<proteinExistence type="predicted"/>
<comment type="caution">
    <text evidence="4">The sequence shown here is derived from an EMBL/GenBank/DDBJ whole genome shotgun (WGS) entry which is preliminary data.</text>
</comment>
<dbReference type="OrthoDB" id="458740at2"/>
<feature type="signal peptide" evidence="2">
    <location>
        <begin position="1"/>
        <end position="39"/>
    </location>
</feature>
<gene>
    <name evidence="4" type="ORF">DO97_07365</name>
</gene>
<keyword evidence="5" id="KW-1185">Reference proteome</keyword>
<evidence type="ECO:0000313" key="5">
    <source>
        <dbReference type="Proteomes" id="UP000030170"/>
    </source>
</evidence>
<keyword evidence="1" id="KW-0812">Transmembrane</keyword>
<evidence type="ECO:0000256" key="2">
    <source>
        <dbReference type="SAM" id="SignalP"/>
    </source>
</evidence>
<accession>A0A098TP52</accession>
<name>A0A098TP52_9CYAN</name>
<dbReference type="PANTHER" id="PTHR30373:SF2">
    <property type="entry name" value="UPF0603 PROTEIN YGCG"/>
    <property type="match status" value="1"/>
</dbReference>
<evidence type="ECO:0000259" key="3">
    <source>
        <dbReference type="Pfam" id="PF04536"/>
    </source>
</evidence>
<keyword evidence="1" id="KW-0472">Membrane</keyword>
<dbReference type="EMBL" id="JJML01000023">
    <property type="protein sequence ID" value="KGF72593.1"/>
    <property type="molecule type" value="Genomic_DNA"/>
</dbReference>
<feature type="chain" id="PRO_5001941099" description="TPM domain-containing protein" evidence="2">
    <location>
        <begin position="40"/>
        <end position="244"/>
    </location>
</feature>
<reference evidence="4 5" key="1">
    <citation type="journal article" date="2014" name="Mol. Ecol.">
        <title>Evolution of Synechococcus.</title>
        <authorList>
            <person name="Dvorak P."/>
            <person name="Casamatta D."/>
            <person name="Hasler P."/>
            <person name="Poulickova A."/>
            <person name="Ondrej V."/>
            <person name="Sanges R."/>
        </authorList>
    </citation>
    <scope>NUCLEOTIDE SEQUENCE [LARGE SCALE GENOMIC DNA]</scope>
    <source>
        <strain evidence="4 5">CAUP A 1101</strain>
    </source>
</reference>
<sequence>MKPHCSRQPSWKTWLQSCLRSMVLLAFAAQMFLMTPAHATSVSEIGPLPADDANWVVDQGEVLSRITEGSLSQELRDLAQRTGYQVRVVTIHRLDYGETPASFARQLLTQWFPTADAQGKQAVLVLDTVTNGAALQTGTAVQSILPAAIAQSIVSENLAVPLRQSRYNQGLQDASHRLVAILSGQPDPGPPQVQEIVQVEGTFAKAEDTKSHAISATIWVVGLLIAATVIPMATYYFYLFLQSR</sequence>
<dbReference type="NCBIfam" id="NF047379">
    <property type="entry name" value="photo_II_Psb32"/>
    <property type="match status" value="1"/>
</dbReference>
<keyword evidence="2" id="KW-0732">Signal</keyword>
<keyword evidence="1" id="KW-1133">Transmembrane helix</keyword>
<feature type="domain" description="TPM" evidence="3">
    <location>
        <begin position="56"/>
        <end position="180"/>
    </location>
</feature>
<dbReference type="STRING" id="1497020.DO97_07365"/>